<organism evidence="4">
    <name type="scientific">Pyrenophora teres f. teres (strain 0-1)</name>
    <name type="common">Barley net blotch fungus</name>
    <name type="synonym">Drechslera teres f. teres</name>
    <dbReference type="NCBI Taxonomy" id="861557"/>
    <lineage>
        <taxon>Eukaryota</taxon>
        <taxon>Fungi</taxon>
        <taxon>Dikarya</taxon>
        <taxon>Ascomycota</taxon>
        <taxon>Pezizomycotina</taxon>
        <taxon>Dothideomycetes</taxon>
        <taxon>Pleosporomycetidae</taxon>
        <taxon>Pleosporales</taxon>
        <taxon>Pleosporineae</taxon>
        <taxon>Pleosporaceae</taxon>
        <taxon>Pyrenophora</taxon>
    </lineage>
</organism>
<feature type="domain" description="DUF7730" evidence="2">
    <location>
        <begin position="32"/>
        <end position="136"/>
    </location>
</feature>
<sequence length="229" mass="26814">MNHEALGSSRSRDVTTHNGDHGLTITQRNTLDSPLLRLPGEIRNKIYDYALIGETVSVRYFHLKDLLQVKRWYDYIDVFGLFAQPSDVRSCWHEDIVPHERKGLGALALLFTCSQIRNEFLVPFYSRAVFDFSDFEFRSGWRCIRSHIGHSNCRLIQSIKLDGRWADWLGFMHHDYPVLTDEDYLSSMRQIEIPKSSLIWWDSEEGHEVIRKALRQWSGKPDLVVKFVT</sequence>
<dbReference type="AlphaFoldDB" id="E3S167"/>
<reference evidence="3 4" key="1">
    <citation type="journal article" date="2010" name="Genome Biol.">
        <title>A first genome assembly of the barley fungal pathogen Pyrenophora teres f. teres.</title>
        <authorList>
            <person name="Ellwood S.R."/>
            <person name="Liu Z."/>
            <person name="Syme R.A."/>
            <person name="Lai Z."/>
            <person name="Hane J.K."/>
            <person name="Keiper F."/>
            <person name="Moffat C.S."/>
            <person name="Oliver R.P."/>
            <person name="Friesen T.L."/>
        </authorList>
    </citation>
    <scope>NUCLEOTIDE SEQUENCE [LARGE SCALE GENOMIC DNA]</scope>
    <source>
        <strain evidence="3 4">0-1</strain>
    </source>
</reference>
<proteinExistence type="predicted"/>
<protein>
    <recommendedName>
        <fullName evidence="2">DUF7730 domain-containing protein</fullName>
    </recommendedName>
</protein>
<evidence type="ECO:0000313" key="3">
    <source>
        <dbReference type="EMBL" id="EFQ88277.1"/>
    </source>
</evidence>
<dbReference type="InterPro" id="IPR056632">
    <property type="entry name" value="DUF7730"/>
</dbReference>
<dbReference type="InterPro" id="IPR038883">
    <property type="entry name" value="AN11006-like"/>
</dbReference>
<evidence type="ECO:0000313" key="4">
    <source>
        <dbReference type="Proteomes" id="UP000001067"/>
    </source>
</evidence>
<dbReference type="Pfam" id="PF24864">
    <property type="entry name" value="DUF7730"/>
    <property type="match status" value="1"/>
</dbReference>
<dbReference type="eggNOG" id="ENOG502TBDP">
    <property type="taxonomic scope" value="Eukaryota"/>
</dbReference>
<dbReference type="HOGENOM" id="CLU_1210350_0_0_1"/>
<evidence type="ECO:0000256" key="1">
    <source>
        <dbReference type="SAM" id="MobiDB-lite"/>
    </source>
</evidence>
<feature type="region of interest" description="Disordered" evidence="1">
    <location>
        <begin position="1"/>
        <end position="26"/>
    </location>
</feature>
<gene>
    <name evidence="3" type="ORF">PTT_15918</name>
</gene>
<name>E3S167_PYRTT</name>
<dbReference type="PANTHER" id="PTHR42085:SF1">
    <property type="entry name" value="F-BOX DOMAIN-CONTAINING PROTEIN"/>
    <property type="match status" value="1"/>
</dbReference>
<dbReference type="PANTHER" id="PTHR42085">
    <property type="entry name" value="F-BOX DOMAIN-CONTAINING PROTEIN"/>
    <property type="match status" value="1"/>
</dbReference>
<accession>E3S167</accession>
<dbReference type="EMBL" id="GL536496">
    <property type="protein sequence ID" value="EFQ88277.1"/>
    <property type="molecule type" value="Genomic_DNA"/>
</dbReference>
<evidence type="ECO:0000259" key="2">
    <source>
        <dbReference type="Pfam" id="PF24864"/>
    </source>
</evidence>
<dbReference type="OrthoDB" id="3694708at2759"/>
<dbReference type="Proteomes" id="UP000001067">
    <property type="component" value="Unassembled WGS sequence"/>
</dbReference>
<dbReference type="KEGG" id="pte:PTT_15918"/>
<feature type="compositionally biased region" description="Basic and acidic residues" evidence="1">
    <location>
        <begin position="10"/>
        <end position="20"/>
    </location>
</feature>
<keyword evidence="4" id="KW-1185">Reference proteome</keyword>